<dbReference type="AlphaFoldDB" id="A0A5A5R4X7"/>
<accession>A0A5A5R4X7</accession>
<organism evidence="2 3">
    <name type="scientific">Microcystis aeruginosa NIES-2519</name>
    <dbReference type="NCBI Taxonomy" id="2303981"/>
    <lineage>
        <taxon>Bacteria</taxon>
        <taxon>Bacillati</taxon>
        <taxon>Cyanobacteriota</taxon>
        <taxon>Cyanophyceae</taxon>
        <taxon>Oscillatoriophycideae</taxon>
        <taxon>Chroococcales</taxon>
        <taxon>Microcystaceae</taxon>
        <taxon>Microcystis</taxon>
    </lineage>
</organism>
<sequence>MSLSTLIEFYFKLIICITIPEEPLIFTSSVRASIFPGQAENLPVSMTVALSDPLTIGPGFTNFSTLSLDVFLSSGTKFNGIPRVPSIADNPKISLSARVASGEISDPFNFFNDSIADAIDLYQIEIEQSNSSGLIEPTISLGTSNSFFSLSFSDSNGVIEQRIVNAFSGNAGNYEVLNNKFLFSLTLEPTQENLVYTFGDKLEALAPDVETVPEPSTFLSLLTLGALGTGAILKRKLKPSQSTEKETTKVS</sequence>
<name>A0A5A5R4X7_MICAE</name>
<protein>
    <recommendedName>
        <fullName evidence="1">Ice-binding protein C-terminal domain-containing protein</fullName>
    </recommendedName>
</protein>
<dbReference type="NCBIfam" id="TIGR02595">
    <property type="entry name" value="PEP_CTERM"/>
    <property type="match status" value="1"/>
</dbReference>
<dbReference type="Pfam" id="PF07589">
    <property type="entry name" value="PEP-CTERM"/>
    <property type="match status" value="1"/>
</dbReference>
<evidence type="ECO:0000313" key="2">
    <source>
        <dbReference type="EMBL" id="GCA69729.1"/>
    </source>
</evidence>
<feature type="domain" description="Ice-binding protein C-terminal" evidence="1">
    <location>
        <begin position="211"/>
        <end position="235"/>
    </location>
</feature>
<gene>
    <name evidence="2" type="ORF">MiYa_01259</name>
</gene>
<dbReference type="Proteomes" id="UP000323569">
    <property type="component" value="Unassembled WGS sequence"/>
</dbReference>
<dbReference type="EMBL" id="BHVO01000013">
    <property type="protein sequence ID" value="GCA69729.1"/>
    <property type="molecule type" value="Genomic_DNA"/>
</dbReference>
<evidence type="ECO:0000259" key="1">
    <source>
        <dbReference type="Pfam" id="PF07589"/>
    </source>
</evidence>
<evidence type="ECO:0000313" key="3">
    <source>
        <dbReference type="Proteomes" id="UP000323569"/>
    </source>
</evidence>
<proteinExistence type="predicted"/>
<dbReference type="RefSeq" id="WP_253851993.1">
    <property type="nucleotide sequence ID" value="NZ_BHVO01000013.1"/>
</dbReference>
<dbReference type="InterPro" id="IPR013424">
    <property type="entry name" value="Ice-binding_C"/>
</dbReference>
<reference evidence="2 3" key="1">
    <citation type="submission" date="2018-09" db="EMBL/GenBank/DDBJ databases">
        <title>Evolutionary history of phycoerythrin pigmentation in the water bloom-forming cyanobacterium Microcystis aeruginosa.</title>
        <authorList>
            <person name="Tanabe Y."/>
            <person name="Tanabe Y."/>
            <person name="Yamaguchi H."/>
        </authorList>
    </citation>
    <scope>NUCLEOTIDE SEQUENCE [LARGE SCALE GENOMIC DNA]</scope>
    <source>
        <strain evidence="2 3">NIES-2519</strain>
    </source>
</reference>
<comment type="caution">
    <text evidence="2">The sequence shown here is derived from an EMBL/GenBank/DDBJ whole genome shotgun (WGS) entry which is preliminary data.</text>
</comment>